<dbReference type="AlphaFoldDB" id="A0A6J4MI82"/>
<protein>
    <submittedName>
        <fullName evidence="2">Uncharacterized protein</fullName>
    </submittedName>
</protein>
<proteinExistence type="predicted"/>
<evidence type="ECO:0000313" key="2">
    <source>
        <dbReference type="EMBL" id="CAA9358547.1"/>
    </source>
</evidence>
<name>A0A6J4MI82_9BACT</name>
<feature type="non-terminal residue" evidence="2">
    <location>
        <position position="54"/>
    </location>
</feature>
<feature type="non-terminal residue" evidence="2">
    <location>
        <position position="1"/>
    </location>
</feature>
<evidence type="ECO:0000256" key="1">
    <source>
        <dbReference type="SAM" id="MobiDB-lite"/>
    </source>
</evidence>
<feature type="region of interest" description="Disordered" evidence="1">
    <location>
        <begin position="1"/>
        <end position="54"/>
    </location>
</feature>
<accession>A0A6J4MI82</accession>
<sequence length="54" mass="5879">GDSPFKAFPAPERPLPRDAPQLHTRRAPHGRAGALPGPSRVERRRTPMRGGCPV</sequence>
<organism evidence="2">
    <name type="scientific">uncultured Gemmatimonadota bacterium</name>
    <dbReference type="NCBI Taxonomy" id="203437"/>
    <lineage>
        <taxon>Bacteria</taxon>
        <taxon>Pseudomonadati</taxon>
        <taxon>Gemmatimonadota</taxon>
        <taxon>environmental samples</taxon>
    </lineage>
</organism>
<gene>
    <name evidence="2" type="ORF">AVDCRST_MAG89-3594</name>
</gene>
<dbReference type="EMBL" id="CADCTV010000750">
    <property type="protein sequence ID" value="CAA9358547.1"/>
    <property type="molecule type" value="Genomic_DNA"/>
</dbReference>
<reference evidence="2" key="1">
    <citation type="submission" date="2020-02" db="EMBL/GenBank/DDBJ databases">
        <authorList>
            <person name="Meier V. D."/>
        </authorList>
    </citation>
    <scope>NUCLEOTIDE SEQUENCE</scope>
    <source>
        <strain evidence="2">AVDCRST_MAG89</strain>
    </source>
</reference>